<proteinExistence type="predicted"/>
<reference evidence="2" key="1">
    <citation type="submission" date="2019-12" db="EMBL/GenBank/DDBJ databases">
        <title>An insight into the sialome of adult female Ixodes ricinus ticks feeding for 6 days.</title>
        <authorList>
            <person name="Perner J."/>
            <person name="Ribeiro J.M.C."/>
        </authorList>
    </citation>
    <scope>NUCLEOTIDE SEQUENCE</scope>
    <source>
        <strain evidence="2">Semi-engorged</strain>
        <tissue evidence="2">Salivary glands</tissue>
    </source>
</reference>
<organism evidence="2">
    <name type="scientific">Ixodes ricinus</name>
    <name type="common">Common tick</name>
    <name type="synonym">Acarus ricinus</name>
    <dbReference type="NCBI Taxonomy" id="34613"/>
    <lineage>
        <taxon>Eukaryota</taxon>
        <taxon>Metazoa</taxon>
        <taxon>Ecdysozoa</taxon>
        <taxon>Arthropoda</taxon>
        <taxon>Chelicerata</taxon>
        <taxon>Arachnida</taxon>
        <taxon>Acari</taxon>
        <taxon>Parasitiformes</taxon>
        <taxon>Ixodida</taxon>
        <taxon>Ixodoidea</taxon>
        <taxon>Ixodidae</taxon>
        <taxon>Ixodinae</taxon>
        <taxon>Ixodes</taxon>
    </lineage>
</organism>
<dbReference type="EMBL" id="GIFC01007484">
    <property type="protein sequence ID" value="MXU89567.1"/>
    <property type="molecule type" value="Transcribed_RNA"/>
</dbReference>
<evidence type="ECO:0000256" key="1">
    <source>
        <dbReference type="SAM" id="MobiDB-lite"/>
    </source>
</evidence>
<dbReference type="AlphaFoldDB" id="A0A6B0UIT0"/>
<feature type="region of interest" description="Disordered" evidence="1">
    <location>
        <begin position="1"/>
        <end position="33"/>
    </location>
</feature>
<protein>
    <submittedName>
        <fullName evidence="2">Uncharacterized protein</fullName>
    </submittedName>
</protein>
<evidence type="ECO:0000313" key="2">
    <source>
        <dbReference type="EMBL" id="MXU89567.1"/>
    </source>
</evidence>
<sequence>MGGSQVACKVPSDKKGSLAPQAKQLAMKKKNRKREKGMAILFTGKPCSPSKYCVDKKGAPKVCLSSAPPHPDWHVLYSYHNHKRINFGKFKQAILRPFLAMRNQLLLLR</sequence>
<name>A0A6B0UIT0_IXORI</name>
<accession>A0A6B0UIT0</accession>